<evidence type="ECO:0000313" key="2">
    <source>
        <dbReference type="EMBL" id="AXH49319.1"/>
    </source>
</evidence>
<gene>
    <name evidence="2" type="primary">212</name>
    <name evidence="2" type="ORF">SEA_BLUEEYEDBEAUTY_212</name>
</gene>
<dbReference type="Gene3D" id="4.10.320.10">
    <property type="entry name" value="E3-binding domain"/>
    <property type="match status" value="1"/>
</dbReference>
<proteinExistence type="predicted"/>
<dbReference type="RefSeq" id="YP_009839373.1">
    <property type="nucleotide sequence ID" value="NC_048720.1"/>
</dbReference>
<feature type="compositionally biased region" description="Basic and acidic residues" evidence="1">
    <location>
        <begin position="43"/>
        <end position="55"/>
    </location>
</feature>
<feature type="compositionally biased region" description="Basic and acidic residues" evidence="1">
    <location>
        <begin position="67"/>
        <end position="76"/>
    </location>
</feature>
<keyword evidence="3" id="KW-1185">Reference proteome</keyword>
<evidence type="ECO:0000256" key="1">
    <source>
        <dbReference type="SAM" id="MobiDB-lite"/>
    </source>
</evidence>
<sequence length="194" mass="20895">MATEREWLVSQGLANPGRGRYSKDARAALDKAKAGGMKFDLTPAEKAKLERANKPKKEKKASVQTPKEVRPSQESYDAKAVRAWGEQTGAIEKGKRGKLPTALINAYLAANKTQKAVTVRRAPATKRAVVRKESVGYTFIRRGPKDPAYISEPLVAVSSCGGCSRGVAYCGCKSGPTAPKYLGGEVLMLTRPSK</sequence>
<dbReference type="InterPro" id="IPR036625">
    <property type="entry name" value="E3-bd_dom_sf"/>
</dbReference>
<name>A0A345L217_9CAUD</name>
<dbReference type="EMBL" id="MH536814">
    <property type="protein sequence ID" value="AXH49319.1"/>
    <property type="molecule type" value="Genomic_DNA"/>
</dbReference>
<organism evidence="2 3">
    <name type="scientific">Streptomyces phage Blueeyedbeauty</name>
    <dbReference type="NCBI Taxonomy" id="2250336"/>
    <lineage>
        <taxon>Viruses</taxon>
        <taxon>Duplodnaviria</taxon>
        <taxon>Heunggongvirae</taxon>
        <taxon>Uroviricota</taxon>
        <taxon>Caudoviricetes</taxon>
        <taxon>Stanwilliamsviridae</taxon>
        <taxon>Loccivirinae</taxon>
        <taxon>Annadreamyvirus</taxon>
        <taxon>Annadreamyvirus blueeyedbeauty</taxon>
    </lineage>
</organism>
<accession>A0A345L217</accession>
<reference evidence="2 3" key="1">
    <citation type="submission" date="2018-06" db="EMBL/GenBank/DDBJ databases">
        <authorList>
            <person name="Luttrell C.E."/>
            <person name="Myers K.N."/>
            <person name="Simpson A.N."/>
            <person name="Sulollari A."/>
            <person name="Suri N."/>
            <person name="Nayek S."/>
            <person name="Bhuiyan S."/>
            <person name="Smith B.R."/>
            <person name="Hughes L.E."/>
            <person name="Garlena R.A."/>
            <person name="Russell D.A."/>
            <person name="Pope W.H."/>
            <person name="Jacobs-Sera D."/>
            <person name="Hatfull G.F."/>
        </authorList>
    </citation>
    <scope>NUCLEOTIDE SEQUENCE [LARGE SCALE GENOMIC DNA]</scope>
</reference>
<dbReference type="GeneID" id="55600002"/>
<protein>
    <submittedName>
        <fullName evidence="2">DNA bridging protein</fullName>
    </submittedName>
</protein>
<dbReference type="Proteomes" id="UP000258408">
    <property type="component" value="Segment"/>
</dbReference>
<evidence type="ECO:0000313" key="3">
    <source>
        <dbReference type="Proteomes" id="UP000258408"/>
    </source>
</evidence>
<feature type="region of interest" description="Disordered" evidence="1">
    <location>
        <begin position="33"/>
        <end position="76"/>
    </location>
</feature>
<feature type="region of interest" description="Disordered" evidence="1">
    <location>
        <begin position="1"/>
        <end position="21"/>
    </location>
</feature>
<dbReference type="KEGG" id="vg:55600002"/>
<dbReference type="GO" id="GO:0016746">
    <property type="term" value="F:acyltransferase activity"/>
    <property type="evidence" value="ECO:0007669"/>
    <property type="project" value="InterPro"/>
</dbReference>